<proteinExistence type="predicted"/>
<dbReference type="Proteomes" id="UP000510888">
    <property type="component" value="Chromosome 2"/>
</dbReference>
<evidence type="ECO:0000313" key="4">
    <source>
        <dbReference type="EMBL" id="BCF90927.1"/>
    </source>
</evidence>
<keyword evidence="5" id="KW-1185">Reference proteome</keyword>
<dbReference type="CDD" id="cd04730">
    <property type="entry name" value="NPD_like"/>
    <property type="match status" value="1"/>
</dbReference>
<dbReference type="InterPro" id="IPR013785">
    <property type="entry name" value="Aldolase_TIM"/>
</dbReference>
<keyword evidence="2" id="KW-0288">FMN</keyword>
<dbReference type="InterPro" id="IPR004136">
    <property type="entry name" value="NMO"/>
</dbReference>
<protein>
    <submittedName>
        <fullName evidence="4">2-nitropropane dioxygenase</fullName>
    </submittedName>
</protein>
<dbReference type="GO" id="GO:0018580">
    <property type="term" value="F:nitronate monooxygenase activity"/>
    <property type="evidence" value="ECO:0007669"/>
    <property type="project" value="InterPro"/>
</dbReference>
<dbReference type="GO" id="GO:0051213">
    <property type="term" value="F:dioxygenase activity"/>
    <property type="evidence" value="ECO:0007669"/>
    <property type="project" value="UniProtKB-KW"/>
</dbReference>
<keyword evidence="4" id="KW-0223">Dioxygenase</keyword>
<dbReference type="PANTHER" id="PTHR32332">
    <property type="entry name" value="2-NITROPROPANE DIOXYGENASE"/>
    <property type="match status" value="1"/>
</dbReference>
<evidence type="ECO:0000313" key="5">
    <source>
        <dbReference type="Proteomes" id="UP000510888"/>
    </source>
</evidence>
<reference evidence="4 5" key="1">
    <citation type="journal article" date="2020" name="Genes (Basel)">
        <title>Genomic Comparison of Insect Gut Symbionts from Divergent Burkholderia Subclades.</title>
        <authorList>
            <person name="Takeshita K."/>
            <person name="Kikuchi Y."/>
        </authorList>
    </citation>
    <scope>NUCLEOTIDE SEQUENCE [LARGE SCALE GENOMIC DNA]</scope>
    <source>
        <strain evidence="4 5">PGU16</strain>
    </source>
</reference>
<dbReference type="Gene3D" id="3.20.20.70">
    <property type="entry name" value="Aldolase class I"/>
    <property type="match status" value="1"/>
</dbReference>
<name>A0A7I8BQ50_9BURK</name>
<evidence type="ECO:0000256" key="3">
    <source>
        <dbReference type="ARBA" id="ARBA00023002"/>
    </source>
</evidence>
<organism evidence="4 5">
    <name type="scientific">Paraburkholderia largidicola</name>
    <dbReference type="NCBI Taxonomy" id="3014751"/>
    <lineage>
        <taxon>Bacteria</taxon>
        <taxon>Pseudomonadati</taxon>
        <taxon>Pseudomonadota</taxon>
        <taxon>Betaproteobacteria</taxon>
        <taxon>Burkholderiales</taxon>
        <taxon>Burkholderiaceae</taxon>
        <taxon>Paraburkholderia</taxon>
    </lineage>
</organism>
<keyword evidence="3" id="KW-0560">Oxidoreductase</keyword>
<dbReference type="PANTHER" id="PTHR32332:SF20">
    <property type="entry name" value="2-NITROPROPANE DIOXYGENASE-LIKE PROTEIN"/>
    <property type="match status" value="1"/>
</dbReference>
<dbReference type="SUPFAM" id="SSF51412">
    <property type="entry name" value="Inosine monophosphate dehydrogenase (IMPDH)"/>
    <property type="match status" value="1"/>
</dbReference>
<dbReference type="AlphaFoldDB" id="A0A7I8BQ50"/>
<evidence type="ECO:0000256" key="1">
    <source>
        <dbReference type="ARBA" id="ARBA00022630"/>
    </source>
</evidence>
<dbReference type="Pfam" id="PF03060">
    <property type="entry name" value="NMO"/>
    <property type="match status" value="2"/>
</dbReference>
<sequence length="318" mass="33682">MTMMSTRLTRMLNIEYPIIQAGMSWASSNAALPAAVSNAGGLGVIAAGPMYLDAFRDAVREVKRAVNGKPFGVNLPLYRPEAERFLDVIEDERVPVLFASQGGPKAHLVRFQSIGTRWVHVVSTLEHARKAASAGVDALVVVGAEAGGHPPANGVSTLVAVRRAVQAFPSMPIIAGGGVADGFGIAALLALGADAVQLGTRFIATREAGVHENYKRAVLQTEIDGTVLVGVRKLPVRMTKNRFADDVLHADQHEADDDAYHALFMSSTLKQAALDGDIERGKVELGQSAGLIDDLPGAADVVMRLVDEYRSAVGRLIG</sequence>
<dbReference type="EMBL" id="AP023175">
    <property type="protein sequence ID" value="BCF90927.1"/>
    <property type="molecule type" value="Genomic_DNA"/>
</dbReference>
<accession>A0A7I8BQ50</accession>
<dbReference type="KEGG" id="plad:PPGU16_39940"/>
<evidence type="ECO:0000256" key="2">
    <source>
        <dbReference type="ARBA" id="ARBA00022643"/>
    </source>
</evidence>
<gene>
    <name evidence="4" type="ORF">PPGU16_39940</name>
</gene>
<keyword evidence="1" id="KW-0285">Flavoprotein</keyword>